<organism evidence="4 6">
    <name type="scientific">Aquipseudomonas alcaligenes</name>
    <name type="common">Pseudomonas alcaligenes</name>
    <dbReference type="NCBI Taxonomy" id="43263"/>
    <lineage>
        <taxon>Bacteria</taxon>
        <taxon>Pseudomonadati</taxon>
        <taxon>Pseudomonadota</taxon>
        <taxon>Gammaproteobacteria</taxon>
        <taxon>Pseudomonadales</taxon>
        <taxon>Pseudomonadaceae</taxon>
        <taxon>Aquipseudomonas</taxon>
    </lineage>
</organism>
<dbReference type="AlphaFoldDB" id="A0AA42N0A3"/>
<proteinExistence type="predicted"/>
<dbReference type="Proteomes" id="UP000887212">
    <property type="component" value="Unassembled WGS sequence"/>
</dbReference>
<dbReference type="PROSITE" id="PS00409">
    <property type="entry name" value="PROKAR_NTER_METHYL"/>
    <property type="match status" value="1"/>
</dbReference>
<dbReference type="InterPro" id="IPR012902">
    <property type="entry name" value="N_methyl_site"/>
</dbReference>
<dbReference type="Proteomes" id="UP001158730">
    <property type="component" value="Unassembled WGS sequence"/>
</dbReference>
<dbReference type="Proteomes" id="UP000887228">
    <property type="component" value="Unassembled WGS sequence"/>
</dbReference>
<dbReference type="Pfam" id="PF07963">
    <property type="entry name" value="N_methyl"/>
    <property type="match status" value="1"/>
</dbReference>
<keyword evidence="1" id="KW-0812">Transmembrane</keyword>
<feature type="transmembrane region" description="Helical" evidence="1">
    <location>
        <begin position="12"/>
        <end position="36"/>
    </location>
</feature>
<dbReference type="InterPro" id="IPR045584">
    <property type="entry name" value="Pilin-like"/>
</dbReference>
<evidence type="ECO:0000313" key="6">
    <source>
        <dbReference type="Proteomes" id="UP001158730"/>
    </source>
</evidence>
<evidence type="ECO:0000256" key="1">
    <source>
        <dbReference type="SAM" id="Phobius"/>
    </source>
</evidence>
<dbReference type="EMBL" id="BPMS01000002">
    <property type="protein sequence ID" value="GIZ87603.1"/>
    <property type="molecule type" value="Genomic_DNA"/>
</dbReference>
<dbReference type="RefSeq" id="WP_239068310.1">
    <property type="nucleotide sequence ID" value="NZ_AP024354.1"/>
</dbReference>
<dbReference type="EMBL" id="BPMT01000002">
    <property type="protein sequence ID" value="GIZ91590.1"/>
    <property type="molecule type" value="Genomic_DNA"/>
</dbReference>
<evidence type="ECO:0000313" key="5">
    <source>
        <dbReference type="Proteomes" id="UP000887228"/>
    </source>
</evidence>
<dbReference type="NCBIfam" id="TIGR02532">
    <property type="entry name" value="IV_pilin_GFxxxE"/>
    <property type="match status" value="1"/>
</dbReference>
<reference evidence="4" key="2">
    <citation type="submission" date="2022-09" db="EMBL/GenBank/DDBJ databases">
        <title>Intensive care unit water sources are persistently colonized with multi-drug resistant bacteria and are the site of extensive horizontal gene transfer of antibiotic resistance genes.</title>
        <authorList>
            <person name="Diorio-Toth L."/>
        </authorList>
    </citation>
    <scope>NUCLEOTIDE SEQUENCE</scope>
    <source>
        <strain evidence="4">GD03990</strain>
    </source>
</reference>
<accession>A0AA42N0A3</accession>
<gene>
    <name evidence="2" type="ORF">KAM435_09300</name>
    <name evidence="3" type="ORF">KAM436_05580</name>
    <name evidence="4" type="ORF">N5C05_05240</name>
</gene>
<sequence>MSSASRQRGMTLVELVISIVVIGIAAAAMFSAMAAITGRSADPMLRQQSLAIAEAYMEEISLQAFADPDGQPDCGRACFDDVGDYDGLDEAPHDARGEEIGVLGGYRVQVAVAPVQLGPPPSAPALRIQVTVTDPAGQPLMLAGHRADY</sequence>
<dbReference type="SUPFAM" id="SSF54523">
    <property type="entry name" value="Pili subunits"/>
    <property type="match status" value="1"/>
</dbReference>
<comment type="caution">
    <text evidence="4">The sequence shown here is derived from an EMBL/GenBank/DDBJ whole genome shotgun (WGS) entry which is preliminary data.</text>
</comment>
<keyword evidence="1" id="KW-0472">Membrane</keyword>
<keyword evidence="1" id="KW-1133">Transmembrane helix</keyword>
<dbReference type="Gene3D" id="3.30.700.10">
    <property type="entry name" value="Glycoprotein, Type 4 Pilin"/>
    <property type="match status" value="1"/>
</dbReference>
<name>A0AA42N0A3_AQUAC</name>
<evidence type="ECO:0000313" key="3">
    <source>
        <dbReference type="EMBL" id="GIZ91590.1"/>
    </source>
</evidence>
<protein>
    <submittedName>
        <fullName evidence="4">Type II secretion system GspH family protein</fullName>
    </submittedName>
</protein>
<evidence type="ECO:0000313" key="2">
    <source>
        <dbReference type="EMBL" id="GIZ87603.1"/>
    </source>
</evidence>
<evidence type="ECO:0000313" key="4">
    <source>
        <dbReference type="EMBL" id="MDH1054162.1"/>
    </source>
</evidence>
<reference evidence="2 5" key="1">
    <citation type="submission" date="2021-07" db="EMBL/GenBank/DDBJ databases">
        <title>Whole genome sequencing of carbapenem-resistant Pseudomonas spp. isolated in Japan.</title>
        <authorList>
            <person name="Suzuki M."/>
            <person name="Maehana S."/>
            <person name="Kitasato H."/>
        </authorList>
    </citation>
    <scope>NUCLEOTIDE SEQUENCE [LARGE SCALE GENOMIC DNA]</scope>
    <source>
        <strain evidence="2">KAM435</strain>
        <strain evidence="3 5">KAM436</strain>
    </source>
</reference>
<dbReference type="EMBL" id="JAOBYN010000003">
    <property type="protein sequence ID" value="MDH1054162.1"/>
    <property type="molecule type" value="Genomic_DNA"/>
</dbReference>